<protein>
    <submittedName>
        <fullName evidence="3">Uncharacterized protein</fullName>
    </submittedName>
</protein>
<feature type="region of interest" description="Disordered" evidence="1">
    <location>
        <begin position="37"/>
        <end position="56"/>
    </location>
</feature>
<name>A0A059D7J7_EUCGR</name>
<evidence type="ECO:0000313" key="3">
    <source>
        <dbReference type="EMBL" id="KCW86557.1"/>
    </source>
</evidence>
<keyword evidence="2" id="KW-0472">Membrane</keyword>
<feature type="compositionally biased region" description="Basic and acidic residues" evidence="1">
    <location>
        <begin position="106"/>
        <end position="121"/>
    </location>
</feature>
<accession>A0A059D7J7</accession>
<feature type="compositionally biased region" description="Low complexity" evidence="1">
    <location>
        <begin position="155"/>
        <end position="169"/>
    </location>
</feature>
<keyword evidence="2" id="KW-1133">Transmembrane helix</keyword>
<dbReference type="InParanoid" id="A0A059D7J7"/>
<dbReference type="AlphaFoldDB" id="A0A059D7J7"/>
<dbReference type="PANTHER" id="PTHR37206">
    <property type="entry name" value="TRANSMEMBRANE PROTEIN"/>
    <property type="match status" value="1"/>
</dbReference>
<gene>
    <name evidence="3" type="ORF">EUGRSUZ_B03194</name>
</gene>
<feature type="region of interest" description="Disordered" evidence="1">
    <location>
        <begin position="68"/>
        <end position="190"/>
    </location>
</feature>
<reference evidence="3" key="1">
    <citation type="submission" date="2013-07" db="EMBL/GenBank/DDBJ databases">
        <title>The genome of Eucalyptus grandis.</title>
        <authorList>
            <person name="Schmutz J."/>
            <person name="Hayes R."/>
            <person name="Myburg A."/>
            <person name="Tuskan G."/>
            <person name="Grattapaglia D."/>
            <person name="Rokhsar D.S."/>
        </authorList>
    </citation>
    <scope>NUCLEOTIDE SEQUENCE</scope>
    <source>
        <tissue evidence="3">Leaf extractions</tissue>
    </source>
</reference>
<dbReference type="PANTHER" id="PTHR37206:SF4">
    <property type="entry name" value="TRANSMEMBRANE PROTEIN"/>
    <property type="match status" value="1"/>
</dbReference>
<organism evidence="3">
    <name type="scientific">Eucalyptus grandis</name>
    <name type="common">Flooded gum</name>
    <dbReference type="NCBI Taxonomy" id="71139"/>
    <lineage>
        <taxon>Eukaryota</taxon>
        <taxon>Viridiplantae</taxon>
        <taxon>Streptophyta</taxon>
        <taxon>Embryophyta</taxon>
        <taxon>Tracheophyta</taxon>
        <taxon>Spermatophyta</taxon>
        <taxon>Magnoliopsida</taxon>
        <taxon>eudicotyledons</taxon>
        <taxon>Gunneridae</taxon>
        <taxon>Pentapetalae</taxon>
        <taxon>rosids</taxon>
        <taxon>malvids</taxon>
        <taxon>Myrtales</taxon>
        <taxon>Myrtaceae</taxon>
        <taxon>Myrtoideae</taxon>
        <taxon>Eucalypteae</taxon>
        <taxon>Eucalyptus</taxon>
    </lineage>
</organism>
<feature type="transmembrane region" description="Helical" evidence="2">
    <location>
        <begin position="216"/>
        <end position="239"/>
    </location>
</feature>
<dbReference type="Gramene" id="KCW86557">
    <property type="protein sequence ID" value="KCW86557"/>
    <property type="gene ID" value="EUGRSUZ_B03194"/>
</dbReference>
<evidence type="ECO:0000256" key="2">
    <source>
        <dbReference type="SAM" id="Phobius"/>
    </source>
</evidence>
<keyword evidence="2" id="KW-0812">Transmembrane</keyword>
<sequence length="303" mass="33467">MQPVKSFKIIFFSKSWNFMHARTEKCIEPTAQVMLSRDPPPLDSTQMASADIPTRSRTKEEAFLLSAFSAPKSMATEEAADDEWQYVHSPDSPPPPRFPRPSSSSTRRDANDGVGRDDFLGLRHRPSPSVFPSLHHDGLDRLPPPPPPPQPTSPPSSSSPSSPSSSSSLPTPPLNGTEIEPPPSPLPSRPQSGILWSGVYGIASRVRHCALLAGGFWSFGSAAAAAGVAAVILLSMAYARMRSRRRRWWWSRDRVPVAEASENPLLLLIRDKDQKISQLLLQIAQTNELMLARRRVQVLRVDR</sequence>
<dbReference type="EMBL" id="KK198754">
    <property type="protein sequence ID" value="KCW86557.1"/>
    <property type="molecule type" value="Genomic_DNA"/>
</dbReference>
<proteinExistence type="predicted"/>
<feature type="compositionally biased region" description="Pro residues" evidence="1">
    <location>
        <begin position="142"/>
        <end position="154"/>
    </location>
</feature>
<evidence type="ECO:0000256" key="1">
    <source>
        <dbReference type="SAM" id="MobiDB-lite"/>
    </source>
</evidence>